<keyword evidence="6 9" id="KW-0648">Protein biosynthesis</keyword>
<keyword evidence="5 9" id="KW-0067">ATP-binding</keyword>
<evidence type="ECO:0000256" key="6">
    <source>
        <dbReference type="ARBA" id="ARBA00022917"/>
    </source>
</evidence>
<keyword evidence="7 9" id="KW-0030">Aminoacyl-tRNA synthetase</keyword>
<dbReference type="PRINTS" id="PR01038">
    <property type="entry name" value="TRNASYNTHARG"/>
</dbReference>
<dbReference type="EC" id="6.1.1.19" evidence="2"/>
<dbReference type="OrthoDB" id="68056at2759"/>
<keyword evidence="3 9" id="KW-0436">Ligase</keyword>
<evidence type="ECO:0000259" key="10">
    <source>
        <dbReference type="SMART" id="SM00836"/>
    </source>
</evidence>
<keyword evidence="4 9" id="KW-0547">Nucleotide-binding</keyword>
<dbReference type="AlphaFoldDB" id="A0A9P9A6Y9"/>
<evidence type="ECO:0000256" key="8">
    <source>
        <dbReference type="ARBA" id="ARBA00049339"/>
    </source>
</evidence>
<gene>
    <name evidence="11" type="ORF">F5X68DRAFT_216573</name>
</gene>
<evidence type="ECO:0000313" key="11">
    <source>
        <dbReference type="EMBL" id="KAH6668649.1"/>
    </source>
</evidence>
<evidence type="ECO:0000256" key="9">
    <source>
        <dbReference type="RuleBase" id="RU363038"/>
    </source>
</evidence>
<dbReference type="PANTHER" id="PTHR11956">
    <property type="entry name" value="ARGINYL-TRNA SYNTHETASE"/>
    <property type="match status" value="1"/>
</dbReference>
<dbReference type="InterPro" id="IPR035684">
    <property type="entry name" value="ArgRS_core"/>
</dbReference>
<dbReference type="InterPro" id="IPR008909">
    <property type="entry name" value="DALR_anticod-bd"/>
</dbReference>
<dbReference type="GO" id="GO:0005524">
    <property type="term" value="F:ATP binding"/>
    <property type="evidence" value="ECO:0007669"/>
    <property type="project" value="UniProtKB-KW"/>
</dbReference>
<sequence length="637" mass="70012">MATDTLDGLESLLRGLEVSSLSPMAASTDVLHNPIDIYRSQLAETIVNIVQCEPQVAFEAIQVPNEVDNGDLIITLPKLRLQKTPEELEAIGAELSTQISQSPLFIMPFLDGALLRVFLSQKTLPSVLLPYISDRGATYGGSSSPVVHDASDPKSGANKLLVEFSSPNIAKKFTGAHLRSTILGAHIAALHERLGWDVTRVNYLGDWGKDIGLLAVGWQRSGSEEAFAADPFGHMLDLYNEVHDLLKPQIDLRKKIREEKGDTQPIEAIEAGEDTKELNAEKDAWCKKLEDGDAEAVALWRRFKDVSVEKYVQLYARLGVKFDDYAGESHFTAASIAKVEEILREKGVSEEDRGAWVIDFKKHGATKGLGKGVLRDSHGLTSYLLRDIATVLDREESHKFDKMIYVVSADQDTHFKRVNKALELMGREDLAAASQYVNFGHVQDLELEDGRHAALLSDFLDHTRSVASSLLEADVGRAARFDDPVAVVDQIGASALMVHVLSGKKQGQLSLDLTEAATFDASTGPYLQYWHARLCSFLRASAGPAVPDFSSVKSEDYGDLFRVLAQYPDAAKTSLRNMEPGPLMTYLFRLLNELSNCLPEDEDWPEASANDAIVYSAARQVVENGMRALGIPVCSSI</sequence>
<dbReference type="SUPFAM" id="SSF47323">
    <property type="entry name" value="Anticodon-binding domain of a subclass of class I aminoacyl-tRNA synthetases"/>
    <property type="match status" value="1"/>
</dbReference>
<dbReference type="EMBL" id="JAGSXJ010000033">
    <property type="protein sequence ID" value="KAH6668649.1"/>
    <property type="molecule type" value="Genomic_DNA"/>
</dbReference>
<organism evidence="11 12">
    <name type="scientific">Plectosphaerella plurivora</name>
    <dbReference type="NCBI Taxonomy" id="936078"/>
    <lineage>
        <taxon>Eukaryota</taxon>
        <taxon>Fungi</taxon>
        <taxon>Dikarya</taxon>
        <taxon>Ascomycota</taxon>
        <taxon>Pezizomycotina</taxon>
        <taxon>Sordariomycetes</taxon>
        <taxon>Hypocreomycetidae</taxon>
        <taxon>Glomerellales</taxon>
        <taxon>Plectosphaerellaceae</taxon>
        <taxon>Plectosphaerella</taxon>
    </lineage>
</organism>
<comment type="catalytic activity">
    <reaction evidence="8">
        <text>tRNA(Arg) + L-arginine + ATP = L-arginyl-tRNA(Arg) + AMP + diphosphate</text>
        <dbReference type="Rhea" id="RHEA:20301"/>
        <dbReference type="Rhea" id="RHEA-COMP:9658"/>
        <dbReference type="Rhea" id="RHEA-COMP:9673"/>
        <dbReference type="ChEBI" id="CHEBI:30616"/>
        <dbReference type="ChEBI" id="CHEBI:32682"/>
        <dbReference type="ChEBI" id="CHEBI:33019"/>
        <dbReference type="ChEBI" id="CHEBI:78442"/>
        <dbReference type="ChEBI" id="CHEBI:78513"/>
        <dbReference type="ChEBI" id="CHEBI:456215"/>
        <dbReference type="EC" id="6.1.1.19"/>
    </reaction>
</comment>
<dbReference type="SUPFAM" id="SSF55190">
    <property type="entry name" value="Arginyl-tRNA synthetase (ArgRS), N-terminal 'additional' domain"/>
    <property type="match status" value="1"/>
</dbReference>
<dbReference type="SMART" id="SM00836">
    <property type="entry name" value="DALR_1"/>
    <property type="match status" value="1"/>
</dbReference>
<evidence type="ECO:0000256" key="5">
    <source>
        <dbReference type="ARBA" id="ARBA00022840"/>
    </source>
</evidence>
<dbReference type="Proteomes" id="UP000770015">
    <property type="component" value="Unassembled WGS sequence"/>
</dbReference>
<dbReference type="Gene3D" id="1.10.730.10">
    <property type="entry name" value="Isoleucyl-tRNA Synthetase, Domain 1"/>
    <property type="match status" value="1"/>
</dbReference>
<name>A0A9P9A6Y9_9PEZI</name>
<evidence type="ECO:0000256" key="7">
    <source>
        <dbReference type="ARBA" id="ARBA00023146"/>
    </source>
</evidence>
<dbReference type="InterPro" id="IPR009080">
    <property type="entry name" value="tRNAsynth_Ia_anticodon-bd"/>
</dbReference>
<evidence type="ECO:0000313" key="12">
    <source>
        <dbReference type="Proteomes" id="UP000770015"/>
    </source>
</evidence>
<dbReference type="SUPFAM" id="SSF52374">
    <property type="entry name" value="Nucleotidylyl transferase"/>
    <property type="match status" value="1"/>
</dbReference>
<dbReference type="Gene3D" id="3.40.50.620">
    <property type="entry name" value="HUPs"/>
    <property type="match status" value="1"/>
</dbReference>
<evidence type="ECO:0000256" key="3">
    <source>
        <dbReference type="ARBA" id="ARBA00022598"/>
    </source>
</evidence>
<dbReference type="GO" id="GO:0006420">
    <property type="term" value="P:arginyl-tRNA aminoacylation"/>
    <property type="evidence" value="ECO:0007669"/>
    <property type="project" value="InterPro"/>
</dbReference>
<accession>A0A9P9A6Y9</accession>
<dbReference type="InterPro" id="IPR014729">
    <property type="entry name" value="Rossmann-like_a/b/a_fold"/>
</dbReference>
<dbReference type="InterPro" id="IPR001278">
    <property type="entry name" value="Arg-tRNA-ligase"/>
</dbReference>
<evidence type="ECO:0000256" key="4">
    <source>
        <dbReference type="ARBA" id="ARBA00022741"/>
    </source>
</evidence>
<dbReference type="Gene3D" id="3.30.1360.70">
    <property type="entry name" value="Arginyl tRNA synthetase N-terminal domain"/>
    <property type="match status" value="1"/>
</dbReference>
<evidence type="ECO:0000256" key="1">
    <source>
        <dbReference type="ARBA" id="ARBA00005594"/>
    </source>
</evidence>
<dbReference type="GO" id="GO:0032543">
    <property type="term" value="P:mitochondrial translation"/>
    <property type="evidence" value="ECO:0007669"/>
    <property type="project" value="TreeGrafter"/>
</dbReference>
<proteinExistence type="inferred from homology"/>
<dbReference type="InterPro" id="IPR036695">
    <property type="entry name" value="Arg-tRNA-synth_N_sf"/>
</dbReference>
<comment type="similarity">
    <text evidence="1 9">Belongs to the class-I aminoacyl-tRNA synthetase family.</text>
</comment>
<reference evidence="11" key="1">
    <citation type="journal article" date="2021" name="Nat. Commun.">
        <title>Genetic determinants of endophytism in the Arabidopsis root mycobiome.</title>
        <authorList>
            <person name="Mesny F."/>
            <person name="Miyauchi S."/>
            <person name="Thiergart T."/>
            <person name="Pickel B."/>
            <person name="Atanasova L."/>
            <person name="Karlsson M."/>
            <person name="Huettel B."/>
            <person name="Barry K.W."/>
            <person name="Haridas S."/>
            <person name="Chen C."/>
            <person name="Bauer D."/>
            <person name="Andreopoulos W."/>
            <person name="Pangilinan J."/>
            <person name="LaButti K."/>
            <person name="Riley R."/>
            <person name="Lipzen A."/>
            <person name="Clum A."/>
            <person name="Drula E."/>
            <person name="Henrissat B."/>
            <person name="Kohler A."/>
            <person name="Grigoriev I.V."/>
            <person name="Martin F.M."/>
            <person name="Hacquard S."/>
        </authorList>
    </citation>
    <scope>NUCLEOTIDE SEQUENCE</scope>
    <source>
        <strain evidence="11">MPI-SDFR-AT-0117</strain>
    </source>
</reference>
<keyword evidence="12" id="KW-1185">Reference proteome</keyword>
<dbReference type="Pfam" id="PF05746">
    <property type="entry name" value="DALR_1"/>
    <property type="match status" value="1"/>
</dbReference>
<dbReference type="GO" id="GO:0005739">
    <property type="term" value="C:mitochondrion"/>
    <property type="evidence" value="ECO:0007669"/>
    <property type="project" value="TreeGrafter"/>
</dbReference>
<feature type="domain" description="DALR anticodon binding" evidence="10">
    <location>
        <begin position="527"/>
        <end position="637"/>
    </location>
</feature>
<comment type="caution">
    <text evidence="11">The sequence shown here is derived from an EMBL/GenBank/DDBJ whole genome shotgun (WGS) entry which is preliminary data.</text>
</comment>
<protein>
    <recommendedName>
        <fullName evidence="2">arginine--tRNA ligase</fullName>
        <ecNumber evidence="2">6.1.1.19</ecNumber>
    </recommendedName>
</protein>
<dbReference type="Pfam" id="PF00750">
    <property type="entry name" value="tRNA-synt_1d"/>
    <property type="match status" value="1"/>
</dbReference>
<evidence type="ECO:0000256" key="2">
    <source>
        <dbReference type="ARBA" id="ARBA00012837"/>
    </source>
</evidence>
<dbReference type="GO" id="GO:0004814">
    <property type="term" value="F:arginine-tRNA ligase activity"/>
    <property type="evidence" value="ECO:0007669"/>
    <property type="project" value="UniProtKB-EC"/>
</dbReference>
<dbReference type="PANTHER" id="PTHR11956:SF11">
    <property type="entry name" value="ARGININE--TRNA LIGASE, MITOCHONDRIAL-RELATED"/>
    <property type="match status" value="1"/>
</dbReference>
<dbReference type="NCBIfam" id="TIGR00456">
    <property type="entry name" value="argS"/>
    <property type="match status" value="1"/>
</dbReference>